<dbReference type="Pfam" id="PF01609">
    <property type="entry name" value="DDE_Tnp_1"/>
    <property type="match status" value="1"/>
</dbReference>
<dbReference type="PANTHER" id="PTHR30007:SF1">
    <property type="entry name" value="BLR1914 PROTEIN"/>
    <property type="match status" value="1"/>
</dbReference>
<feature type="non-terminal residue" evidence="2">
    <location>
        <position position="1"/>
    </location>
</feature>
<evidence type="ECO:0000259" key="1">
    <source>
        <dbReference type="Pfam" id="PF01609"/>
    </source>
</evidence>
<sequence>GLTRWVVERTFAWLHQFRRLRVRYERRADMHEGFLRLGCAMICWRTLSNALRDPFPFC</sequence>
<dbReference type="PANTHER" id="PTHR30007">
    <property type="entry name" value="PHP DOMAIN PROTEIN"/>
    <property type="match status" value="1"/>
</dbReference>
<name>A0ABS1TPM2_9BACI</name>
<dbReference type="Proteomes" id="UP000623967">
    <property type="component" value="Unassembled WGS sequence"/>
</dbReference>
<dbReference type="InterPro" id="IPR002559">
    <property type="entry name" value="Transposase_11"/>
</dbReference>
<evidence type="ECO:0000313" key="3">
    <source>
        <dbReference type="Proteomes" id="UP000623967"/>
    </source>
</evidence>
<proteinExistence type="predicted"/>
<gene>
    <name evidence="2" type="ORF">JK635_13040</name>
</gene>
<organism evidence="2 3">
    <name type="scientific">Neobacillus paridis</name>
    <dbReference type="NCBI Taxonomy" id="2803862"/>
    <lineage>
        <taxon>Bacteria</taxon>
        <taxon>Bacillati</taxon>
        <taxon>Bacillota</taxon>
        <taxon>Bacilli</taxon>
        <taxon>Bacillales</taxon>
        <taxon>Bacillaceae</taxon>
        <taxon>Neobacillus</taxon>
    </lineage>
</organism>
<protein>
    <submittedName>
        <fullName evidence="2">Transposase</fullName>
    </submittedName>
</protein>
<dbReference type="EMBL" id="JAESWB010000175">
    <property type="protein sequence ID" value="MBL4953133.1"/>
    <property type="molecule type" value="Genomic_DNA"/>
</dbReference>
<keyword evidence="3" id="KW-1185">Reference proteome</keyword>
<evidence type="ECO:0000313" key="2">
    <source>
        <dbReference type="EMBL" id="MBL4953133.1"/>
    </source>
</evidence>
<reference evidence="2 3" key="1">
    <citation type="submission" date="2021-01" db="EMBL/GenBank/DDBJ databases">
        <title>Genome public.</title>
        <authorList>
            <person name="Liu C."/>
            <person name="Sun Q."/>
        </authorList>
    </citation>
    <scope>NUCLEOTIDE SEQUENCE [LARGE SCALE GENOMIC DNA]</scope>
    <source>
        <strain evidence="2 3">YIM B02564</strain>
    </source>
</reference>
<feature type="domain" description="Transposase IS4-like" evidence="1">
    <location>
        <begin position="4"/>
        <end position="40"/>
    </location>
</feature>
<accession>A0ABS1TPM2</accession>
<comment type="caution">
    <text evidence="2">The sequence shown here is derived from an EMBL/GenBank/DDBJ whole genome shotgun (WGS) entry which is preliminary data.</text>
</comment>